<sequence length="192" mass="21493">MATKKAELNVVSDDEDRGPLVEDEELDAAKAVIANKLDGLGDSPEDVLAFLEADDDEGEEETYSDKRVPIARDIRPMLAAWHEYKNAMAQVKTTYKLWKIEANELGGEGDQRRDAIVQNAARIKRTLDVIEGELRETFPKLQGVAFLTRSEIIVLPDWMHKLLGMTITVSEKERLDAQTQLQSQLDGANIAE</sequence>
<accession>A0A218MKY3</accession>
<organism evidence="1">
    <name type="scientific">uncultured virus</name>
    <dbReference type="NCBI Taxonomy" id="340016"/>
    <lineage>
        <taxon>Viruses</taxon>
        <taxon>environmental samples</taxon>
    </lineage>
</organism>
<reference evidence="1" key="1">
    <citation type="submission" date="2016-10" db="EMBL/GenBank/DDBJ databases">
        <authorList>
            <person name="Varghese N."/>
        </authorList>
    </citation>
    <scope>NUCLEOTIDE SEQUENCE</scope>
</reference>
<name>A0A218MKY3_9VIRU</name>
<protein>
    <submittedName>
        <fullName evidence="1">Uncharacterized protein</fullName>
    </submittedName>
</protein>
<evidence type="ECO:0000313" key="1">
    <source>
        <dbReference type="EMBL" id="ASE99941.1"/>
    </source>
</evidence>
<proteinExistence type="predicted"/>
<dbReference type="EMBL" id="KY052807">
    <property type="protein sequence ID" value="ASE99941.1"/>
    <property type="molecule type" value="Genomic_DNA"/>
</dbReference>
<reference evidence="1" key="2">
    <citation type="journal article" date="2017" name="Nat. Commun.">
        <title>Single-virus genomics reveals hidden cosmopolitan and abundant viruses.</title>
        <authorList>
            <person name="Martinez-Hernandez F."/>
            <person name="Fornas O."/>
            <person name="Lluesma Gomez M."/>
            <person name="Bolduc B."/>
            <person name="de la Cruz Pena M.J."/>
            <person name="Martinez J.M."/>
            <person name="Anton J."/>
            <person name="Gasol J.M."/>
            <person name="Rosselli R."/>
            <person name="Rodriguez-Valera F."/>
            <person name="Sullivan M.B."/>
            <person name="Acinas S.G."/>
            <person name="Martinez-Garcia M."/>
        </authorList>
    </citation>
    <scope>NUCLEOTIDE SEQUENCE</scope>
</reference>